<comment type="similarity">
    <text evidence="1">Belongs to the peptidase S12 family.</text>
</comment>
<keyword evidence="6" id="KW-1185">Reference proteome</keyword>
<dbReference type="PANTHER" id="PTHR46825">
    <property type="entry name" value="D-ALANYL-D-ALANINE-CARBOXYPEPTIDASE/ENDOPEPTIDASE AMPH"/>
    <property type="match status" value="1"/>
</dbReference>
<dbReference type="InterPro" id="IPR012338">
    <property type="entry name" value="Beta-lactam/transpept-like"/>
</dbReference>
<proteinExistence type="inferred from homology"/>
<feature type="chain" id="PRO_5022955037" evidence="3">
    <location>
        <begin position="19"/>
        <end position="619"/>
    </location>
</feature>
<dbReference type="InterPro" id="IPR001466">
    <property type="entry name" value="Beta-lactam-related"/>
</dbReference>
<dbReference type="Pfam" id="PF00144">
    <property type="entry name" value="Beta-lactamase"/>
    <property type="match status" value="1"/>
</dbReference>
<feature type="signal peptide" evidence="3">
    <location>
        <begin position="1"/>
        <end position="18"/>
    </location>
</feature>
<sequence length="619" mass="68541">MLPPWLVTLIVLVQTGDAYLSWGVSTQVPLSVVSSISGSVVWEDQPSLSGSRSKSAITPEISAYAEGLLKKHYVPGLSVDVVRVDGDSVVTEFGAWGTMTEGGDATKPDTLFSIGSCSKAFVASAMGIVMDDFAHGRNVTALPPAIAEFTWDTKVLDLLPEDWALDDQWATKKANIRDILTHVSGLTRHDFSLLKDDSPMYLIKRLRYMKQKYELRERWSYNNLMYITASHIISTYSGKPFTEFVKERIFDPLGMTFTTYRSDEAEESKLFSHAWSGADRRRIPYWYAEDMMSQFLAGAGGVLSSATDMTKWLAMLVHGGVNPYTNTTVVPPSVFDEITTAHSIVVHRPLEPSTSLLTGYGMGWRRTSFQGHDLISHAGGIPGFLAYVAFLPEHGLGIAAFANSDGPHSAQLQISLRIIEDLLGLEHTAESDVHLPEHSRPNDPLSARSNPYSSRQLECDAAKSSSLPIARYAGIYHNPGYENFTLCATTTDDENCRRILSDWAAVTPDGVLDPDVLYGEAKHVLYSHVKMQRTGSGDGYESLRLFLVTLFPSGYGQDKTPFVYFDVDNLEGIEVECQLWERSSEVLGCGLKNVEEGPRGTGASIRERADVWFLKLWEM</sequence>
<feature type="domain" description="Beta-lactamase-related" evidence="4">
    <location>
        <begin position="63"/>
        <end position="410"/>
    </location>
</feature>
<name>A0A5C3NR75_9APHY</name>
<dbReference type="InterPro" id="IPR050491">
    <property type="entry name" value="AmpC-like"/>
</dbReference>
<dbReference type="Proteomes" id="UP000308197">
    <property type="component" value="Unassembled WGS sequence"/>
</dbReference>
<protein>
    <submittedName>
        <fullName evidence="5">Beta-lactamase/transpeptidase-like protein</fullName>
    </submittedName>
</protein>
<reference evidence="5 6" key="1">
    <citation type="journal article" date="2019" name="Nat. Ecol. Evol.">
        <title>Megaphylogeny resolves global patterns of mushroom evolution.</title>
        <authorList>
            <person name="Varga T."/>
            <person name="Krizsan K."/>
            <person name="Foldi C."/>
            <person name="Dima B."/>
            <person name="Sanchez-Garcia M."/>
            <person name="Sanchez-Ramirez S."/>
            <person name="Szollosi G.J."/>
            <person name="Szarkandi J.G."/>
            <person name="Papp V."/>
            <person name="Albert L."/>
            <person name="Andreopoulos W."/>
            <person name="Angelini C."/>
            <person name="Antonin V."/>
            <person name="Barry K.W."/>
            <person name="Bougher N.L."/>
            <person name="Buchanan P."/>
            <person name="Buyck B."/>
            <person name="Bense V."/>
            <person name="Catcheside P."/>
            <person name="Chovatia M."/>
            <person name="Cooper J."/>
            <person name="Damon W."/>
            <person name="Desjardin D."/>
            <person name="Finy P."/>
            <person name="Geml J."/>
            <person name="Haridas S."/>
            <person name="Hughes K."/>
            <person name="Justo A."/>
            <person name="Karasinski D."/>
            <person name="Kautmanova I."/>
            <person name="Kiss B."/>
            <person name="Kocsube S."/>
            <person name="Kotiranta H."/>
            <person name="LaButti K.M."/>
            <person name="Lechner B.E."/>
            <person name="Liimatainen K."/>
            <person name="Lipzen A."/>
            <person name="Lukacs Z."/>
            <person name="Mihaltcheva S."/>
            <person name="Morgado L.N."/>
            <person name="Niskanen T."/>
            <person name="Noordeloos M.E."/>
            <person name="Ohm R.A."/>
            <person name="Ortiz-Santana B."/>
            <person name="Ovrebo C."/>
            <person name="Racz N."/>
            <person name="Riley R."/>
            <person name="Savchenko A."/>
            <person name="Shiryaev A."/>
            <person name="Soop K."/>
            <person name="Spirin V."/>
            <person name="Szebenyi C."/>
            <person name="Tomsovsky M."/>
            <person name="Tulloss R.E."/>
            <person name="Uehling J."/>
            <person name="Grigoriev I.V."/>
            <person name="Vagvolgyi C."/>
            <person name="Papp T."/>
            <person name="Martin F.M."/>
            <person name="Miettinen O."/>
            <person name="Hibbett D.S."/>
            <person name="Nagy L.G."/>
        </authorList>
    </citation>
    <scope>NUCLEOTIDE SEQUENCE [LARGE SCALE GENOMIC DNA]</scope>
    <source>
        <strain evidence="5 6">HHB13444</strain>
    </source>
</reference>
<gene>
    <name evidence="5" type="ORF">K466DRAFT_668234</name>
</gene>
<dbReference type="InParanoid" id="A0A5C3NR75"/>
<evidence type="ECO:0000256" key="2">
    <source>
        <dbReference type="SAM" id="MobiDB-lite"/>
    </source>
</evidence>
<dbReference type="Gene3D" id="3.40.710.10">
    <property type="entry name" value="DD-peptidase/beta-lactamase superfamily"/>
    <property type="match status" value="1"/>
</dbReference>
<evidence type="ECO:0000313" key="5">
    <source>
        <dbReference type="EMBL" id="TFK79087.1"/>
    </source>
</evidence>
<keyword evidence="3" id="KW-0732">Signal</keyword>
<organism evidence="5 6">
    <name type="scientific">Polyporus arcularius HHB13444</name>
    <dbReference type="NCBI Taxonomy" id="1314778"/>
    <lineage>
        <taxon>Eukaryota</taxon>
        <taxon>Fungi</taxon>
        <taxon>Dikarya</taxon>
        <taxon>Basidiomycota</taxon>
        <taxon>Agaricomycotina</taxon>
        <taxon>Agaricomycetes</taxon>
        <taxon>Polyporales</taxon>
        <taxon>Polyporaceae</taxon>
        <taxon>Polyporus</taxon>
    </lineage>
</organism>
<dbReference type="STRING" id="1314778.A0A5C3NR75"/>
<dbReference type="AlphaFoldDB" id="A0A5C3NR75"/>
<evidence type="ECO:0000313" key="6">
    <source>
        <dbReference type="Proteomes" id="UP000308197"/>
    </source>
</evidence>
<evidence type="ECO:0000256" key="1">
    <source>
        <dbReference type="ARBA" id="ARBA00038215"/>
    </source>
</evidence>
<dbReference type="PANTHER" id="PTHR46825:SF15">
    <property type="entry name" value="BETA-LACTAMASE-RELATED DOMAIN-CONTAINING PROTEIN"/>
    <property type="match status" value="1"/>
</dbReference>
<dbReference type="EMBL" id="ML212172">
    <property type="protein sequence ID" value="TFK79087.1"/>
    <property type="molecule type" value="Genomic_DNA"/>
</dbReference>
<evidence type="ECO:0000256" key="3">
    <source>
        <dbReference type="SAM" id="SignalP"/>
    </source>
</evidence>
<dbReference type="SUPFAM" id="SSF56601">
    <property type="entry name" value="beta-lactamase/transpeptidase-like"/>
    <property type="match status" value="1"/>
</dbReference>
<accession>A0A5C3NR75</accession>
<feature type="region of interest" description="Disordered" evidence="2">
    <location>
        <begin position="433"/>
        <end position="452"/>
    </location>
</feature>
<evidence type="ECO:0000259" key="4">
    <source>
        <dbReference type="Pfam" id="PF00144"/>
    </source>
</evidence>